<dbReference type="AlphaFoldDB" id="A0AB39HI08"/>
<dbReference type="RefSeq" id="WP_368652600.1">
    <property type="nucleotide sequence ID" value="NZ_CP162599.1"/>
</dbReference>
<gene>
    <name evidence="2" type="ORF">AB4Y30_12670</name>
</gene>
<evidence type="ECO:0000256" key="1">
    <source>
        <dbReference type="SAM" id="Phobius"/>
    </source>
</evidence>
<feature type="transmembrane region" description="Helical" evidence="1">
    <location>
        <begin position="115"/>
        <end position="146"/>
    </location>
</feature>
<dbReference type="EMBL" id="CP162599">
    <property type="protein sequence ID" value="XDK31876.1"/>
    <property type="molecule type" value="Genomic_DNA"/>
</dbReference>
<organism evidence="2">
    <name type="scientific">Ornithinibacillus sp. 4-3</name>
    <dbReference type="NCBI Taxonomy" id="3231488"/>
    <lineage>
        <taxon>Bacteria</taxon>
        <taxon>Bacillati</taxon>
        <taxon>Bacillota</taxon>
        <taxon>Bacilli</taxon>
        <taxon>Bacillales</taxon>
        <taxon>Bacillaceae</taxon>
        <taxon>Ornithinibacillus</taxon>
    </lineage>
</organism>
<name>A0AB39HI08_9BACI</name>
<accession>A0AB39HI08</accession>
<proteinExistence type="predicted"/>
<feature type="transmembrane region" description="Helical" evidence="1">
    <location>
        <begin position="6"/>
        <end position="25"/>
    </location>
</feature>
<dbReference type="InterPro" id="IPR025918">
    <property type="entry name" value="YIEGIA"/>
</dbReference>
<keyword evidence="1" id="KW-1133">Transmembrane helix</keyword>
<sequence>MDQYLIPVVVGTLVGLVARLILLRTDFRQYPTYPTGRIIHISSGFIAAFIGSVAVPSVLESDWTAVTFLGLAATQFREIRKMERETLEKVDRKELVKRGEAFIEGMAQAFEGRSYIVMFVALLTTLICIYNIWLGVVIGIGITFLIKAKMKGLLLTQIANISEGDIRFEGPNLYVNDIHIKNVGLVESKKIIMEKAMGAIVTPKDEDSVITLSNLGQRQAMLHHIANVLGAYLDSGEPDLVPLSKRDMADGRVALFFLPKEKDFQQIQKVLEHVPILDSAMRLPSEADKGKNKKEN</sequence>
<keyword evidence="1" id="KW-0812">Transmembrane</keyword>
<protein>
    <submittedName>
        <fullName evidence="2">YIEGIA family protein</fullName>
    </submittedName>
</protein>
<feature type="transmembrane region" description="Helical" evidence="1">
    <location>
        <begin position="37"/>
        <end position="59"/>
    </location>
</feature>
<keyword evidence="1" id="KW-0472">Membrane</keyword>
<evidence type="ECO:0000313" key="2">
    <source>
        <dbReference type="EMBL" id="XDK31876.1"/>
    </source>
</evidence>
<reference evidence="2" key="1">
    <citation type="submission" date="2024-07" db="EMBL/GenBank/DDBJ databases">
        <title>Halotolerant mesophilic bacterium Ornithinibacillus sp. 4-3, sp. nov., isolated from soil.</title>
        <authorList>
            <person name="Sidarenka A.V."/>
            <person name="Guliayeva D.E."/>
            <person name="Leanovich S.I."/>
            <person name="Hileuskaya K.S."/>
            <person name="Akhremchuk A.E."/>
            <person name="Sikolenko M.A."/>
            <person name="Valentovich L.N."/>
        </authorList>
    </citation>
    <scope>NUCLEOTIDE SEQUENCE</scope>
    <source>
        <strain evidence="2">4-3</strain>
    </source>
</reference>
<dbReference type="Pfam" id="PF14045">
    <property type="entry name" value="YIEGIA"/>
    <property type="match status" value="1"/>
</dbReference>